<dbReference type="AlphaFoldDB" id="A0A2D6YKU6"/>
<dbReference type="EMBL" id="NZEX01000114">
    <property type="protein sequence ID" value="MAH63789.1"/>
    <property type="molecule type" value="Genomic_DNA"/>
</dbReference>
<evidence type="ECO:0000313" key="1">
    <source>
        <dbReference type="EMBL" id="MAH63789.1"/>
    </source>
</evidence>
<organism evidence="1 2">
    <name type="scientific">SAR324 cluster bacterium</name>
    <dbReference type="NCBI Taxonomy" id="2024889"/>
    <lineage>
        <taxon>Bacteria</taxon>
        <taxon>Deltaproteobacteria</taxon>
        <taxon>SAR324 cluster</taxon>
    </lineage>
</organism>
<reference evidence="2" key="1">
    <citation type="submission" date="2017-09" db="EMBL/GenBank/DDBJ databases">
        <title>The Reconstruction of 2,631 Draft Metagenome-Assembled Genomes from the Global Oceans.</title>
        <authorList>
            <person name="Tully B.J."/>
            <person name="Graham E.D."/>
            <person name="Heidelberg J.F."/>
        </authorList>
    </citation>
    <scope>NUCLEOTIDE SEQUENCE [LARGE SCALE GENOMIC DNA]</scope>
</reference>
<comment type="caution">
    <text evidence="1">The sequence shown here is derived from an EMBL/GenBank/DDBJ whole genome shotgun (WGS) entry which is preliminary data.</text>
</comment>
<dbReference type="Gene3D" id="3.40.30.10">
    <property type="entry name" value="Glutaredoxin"/>
    <property type="match status" value="1"/>
</dbReference>
<evidence type="ECO:0000313" key="2">
    <source>
        <dbReference type="Proteomes" id="UP000226525"/>
    </source>
</evidence>
<gene>
    <name evidence="1" type="ORF">CMN54_10165</name>
</gene>
<dbReference type="InterPro" id="IPR036249">
    <property type="entry name" value="Thioredoxin-like_sf"/>
</dbReference>
<dbReference type="InterPro" id="IPR009737">
    <property type="entry name" value="Aim32/Apd1-like"/>
</dbReference>
<dbReference type="Pfam" id="PF06999">
    <property type="entry name" value="Suc_Fer-like"/>
    <property type="match status" value="1"/>
</dbReference>
<dbReference type="SUPFAM" id="SSF52833">
    <property type="entry name" value="Thioredoxin-like"/>
    <property type="match status" value="1"/>
</dbReference>
<sequence length="85" mass="9736">MLRQIWTAAFDTLRKSIPDTDHTVEIWESSHLGGHRFAPTVLVMPGCKMYGKVKPSLINALLYGEFPSKLHREMSFTRLAYKLSN</sequence>
<name>A0A2D6YKU6_9DELT</name>
<accession>A0A2D6YKU6</accession>
<protein>
    <submittedName>
        <fullName evidence="1">Uncharacterized protein</fullName>
    </submittedName>
</protein>
<dbReference type="Proteomes" id="UP000226525">
    <property type="component" value="Unassembled WGS sequence"/>
</dbReference>
<proteinExistence type="predicted"/>